<keyword evidence="2" id="KW-0732">Signal</keyword>
<dbReference type="HOGENOM" id="CLU_771999_0_0_1"/>
<dbReference type="Proteomes" id="UP000054279">
    <property type="component" value="Unassembled WGS sequence"/>
</dbReference>
<feature type="region of interest" description="Disordered" evidence="1">
    <location>
        <begin position="125"/>
        <end position="159"/>
    </location>
</feature>
<evidence type="ECO:0000313" key="4">
    <source>
        <dbReference type="Proteomes" id="UP000054279"/>
    </source>
</evidence>
<dbReference type="EMBL" id="KN837187">
    <property type="protein sequence ID" value="KIJ35554.1"/>
    <property type="molecule type" value="Genomic_DNA"/>
</dbReference>
<proteinExistence type="predicted"/>
<keyword evidence="4" id="KW-1185">Reference proteome</keyword>
<reference evidence="3 4" key="1">
    <citation type="submission" date="2014-06" db="EMBL/GenBank/DDBJ databases">
        <title>Evolutionary Origins and Diversification of the Mycorrhizal Mutualists.</title>
        <authorList>
            <consortium name="DOE Joint Genome Institute"/>
            <consortium name="Mycorrhizal Genomics Consortium"/>
            <person name="Kohler A."/>
            <person name="Kuo A."/>
            <person name="Nagy L.G."/>
            <person name="Floudas D."/>
            <person name="Copeland A."/>
            <person name="Barry K.W."/>
            <person name="Cichocki N."/>
            <person name="Veneault-Fourrey C."/>
            <person name="LaButti K."/>
            <person name="Lindquist E.A."/>
            <person name="Lipzen A."/>
            <person name="Lundell T."/>
            <person name="Morin E."/>
            <person name="Murat C."/>
            <person name="Riley R."/>
            <person name="Ohm R."/>
            <person name="Sun H."/>
            <person name="Tunlid A."/>
            <person name="Henrissat B."/>
            <person name="Grigoriev I.V."/>
            <person name="Hibbett D.S."/>
            <person name="Martin F."/>
        </authorList>
    </citation>
    <scope>NUCLEOTIDE SEQUENCE [LARGE SCALE GENOMIC DNA]</scope>
    <source>
        <strain evidence="3 4">SS14</strain>
    </source>
</reference>
<gene>
    <name evidence="3" type="ORF">M422DRAFT_51442</name>
</gene>
<evidence type="ECO:0000313" key="3">
    <source>
        <dbReference type="EMBL" id="KIJ35554.1"/>
    </source>
</evidence>
<feature type="chain" id="PRO_5002204249" evidence="2">
    <location>
        <begin position="29"/>
        <end position="359"/>
    </location>
</feature>
<feature type="compositionally biased region" description="Low complexity" evidence="1">
    <location>
        <begin position="133"/>
        <end position="143"/>
    </location>
</feature>
<accession>A0A0C9UKZ6</accession>
<dbReference type="AlphaFoldDB" id="A0A0C9UKZ6"/>
<evidence type="ECO:0000256" key="1">
    <source>
        <dbReference type="SAM" id="MobiDB-lite"/>
    </source>
</evidence>
<evidence type="ECO:0000256" key="2">
    <source>
        <dbReference type="SAM" id="SignalP"/>
    </source>
</evidence>
<feature type="signal peptide" evidence="2">
    <location>
        <begin position="1"/>
        <end position="28"/>
    </location>
</feature>
<sequence>MRTFKYLSTKSMLLLFLFSLRWLSQVCDNVLDYEIGSYYRCRVYSTMGGSRIDDDDERKIRRRESKQRSYHKHKDKYKAKRLHQKGKAIGGVAMKRGYDGDLAEEAEILGESHLQETSPLIEQESLPSCDMRPVLPLPTSSLPPSSPPPISSPTSHSPPRKLLSMATQHYFSLPYAISPISNALDLIGTSRASPGVEDIIFSDQEYTPSGTDSESDSLSDASDCSCPSELVSPFWNGISYNNFLAGSQDFILEASTGPISALPDLLEARSGRVHLAERLLHQGRLLTYTAIECEAADAMARTIKFFQMTYTILHVYYKQVKLLKEIISSGIYEPWEASYIAWWETAVLPLVVEEEGTEE</sequence>
<organism evidence="3 4">
    <name type="scientific">Sphaerobolus stellatus (strain SS14)</name>
    <dbReference type="NCBI Taxonomy" id="990650"/>
    <lineage>
        <taxon>Eukaryota</taxon>
        <taxon>Fungi</taxon>
        <taxon>Dikarya</taxon>
        <taxon>Basidiomycota</taxon>
        <taxon>Agaricomycotina</taxon>
        <taxon>Agaricomycetes</taxon>
        <taxon>Phallomycetidae</taxon>
        <taxon>Geastrales</taxon>
        <taxon>Sphaerobolaceae</taxon>
        <taxon>Sphaerobolus</taxon>
    </lineage>
</organism>
<name>A0A0C9UKZ6_SPHS4</name>
<protein>
    <submittedName>
        <fullName evidence="3">Uncharacterized protein</fullName>
    </submittedName>
</protein>